<evidence type="ECO:0000313" key="1">
    <source>
        <dbReference type="EMBL" id="KAJ7629035.1"/>
    </source>
</evidence>
<evidence type="ECO:0000313" key="2">
    <source>
        <dbReference type="Proteomes" id="UP001221142"/>
    </source>
</evidence>
<dbReference type="EMBL" id="JARKIF010000010">
    <property type="protein sequence ID" value="KAJ7629035.1"/>
    <property type="molecule type" value="Genomic_DNA"/>
</dbReference>
<dbReference type="Proteomes" id="UP001221142">
    <property type="component" value="Unassembled WGS sequence"/>
</dbReference>
<organism evidence="1 2">
    <name type="scientific">Roridomyces roridus</name>
    <dbReference type="NCBI Taxonomy" id="1738132"/>
    <lineage>
        <taxon>Eukaryota</taxon>
        <taxon>Fungi</taxon>
        <taxon>Dikarya</taxon>
        <taxon>Basidiomycota</taxon>
        <taxon>Agaricomycotina</taxon>
        <taxon>Agaricomycetes</taxon>
        <taxon>Agaricomycetidae</taxon>
        <taxon>Agaricales</taxon>
        <taxon>Marasmiineae</taxon>
        <taxon>Mycenaceae</taxon>
        <taxon>Roridomyces</taxon>
    </lineage>
</organism>
<gene>
    <name evidence="1" type="ORF">FB45DRAFT_47476</name>
</gene>
<keyword evidence="2" id="KW-1185">Reference proteome</keyword>
<sequence>MLTRRFLAGRLQTLRLCCKGAVQTRWVVTGAEITRILRKQHICSTLIPEKLLPSDYIDISNYKAPSVAWASNPETALLPVYRWESSRTSRFPADTRGFFYYGPRPGLPPIASSLRFRCTPSSDPASFKDGHDLLLPTGLPWQIITAQIANPGPTYLSVRTELFRSGLLTEHALKEWRRCFGPPKPAAFWRLPMNSIILFSLDQLFPVDFQSHLHLQILTPGMRRPYLLRSYRFFAWHPWNLELKMQPFFGTALARLELSPTQPHLLHLRIAKIISPVGLTPQAEASGLVWRDEDGNLAGVPREGELFEVLRVRGGKRIEPWAMDLRDDSRDSTALRMLAFGRDWREVGFGVDPSRSELEQDQ</sequence>
<proteinExistence type="predicted"/>
<protein>
    <submittedName>
        <fullName evidence="1">Uncharacterized protein</fullName>
    </submittedName>
</protein>
<reference evidence="1" key="1">
    <citation type="submission" date="2023-03" db="EMBL/GenBank/DDBJ databases">
        <title>Massive genome expansion in bonnet fungi (Mycena s.s.) driven by repeated elements and novel gene families across ecological guilds.</title>
        <authorList>
            <consortium name="Lawrence Berkeley National Laboratory"/>
            <person name="Harder C.B."/>
            <person name="Miyauchi S."/>
            <person name="Viragh M."/>
            <person name="Kuo A."/>
            <person name="Thoen E."/>
            <person name="Andreopoulos B."/>
            <person name="Lu D."/>
            <person name="Skrede I."/>
            <person name="Drula E."/>
            <person name="Henrissat B."/>
            <person name="Morin E."/>
            <person name="Kohler A."/>
            <person name="Barry K."/>
            <person name="LaButti K."/>
            <person name="Morin E."/>
            <person name="Salamov A."/>
            <person name="Lipzen A."/>
            <person name="Mereny Z."/>
            <person name="Hegedus B."/>
            <person name="Baldrian P."/>
            <person name="Stursova M."/>
            <person name="Weitz H."/>
            <person name="Taylor A."/>
            <person name="Grigoriev I.V."/>
            <person name="Nagy L.G."/>
            <person name="Martin F."/>
            <person name="Kauserud H."/>
        </authorList>
    </citation>
    <scope>NUCLEOTIDE SEQUENCE</scope>
    <source>
        <strain evidence="1">9284</strain>
    </source>
</reference>
<comment type="caution">
    <text evidence="1">The sequence shown here is derived from an EMBL/GenBank/DDBJ whole genome shotgun (WGS) entry which is preliminary data.</text>
</comment>
<name>A0AAD7BSD2_9AGAR</name>
<accession>A0AAD7BSD2</accession>
<dbReference type="AlphaFoldDB" id="A0AAD7BSD2"/>